<evidence type="ECO:0000313" key="13">
    <source>
        <dbReference type="Proteomes" id="UP000051295"/>
    </source>
</evidence>
<dbReference type="OrthoDB" id="9816387at2"/>
<dbReference type="RefSeq" id="WP_057789943.1">
    <property type="nucleotide sequence ID" value="NZ_LAXJ01000002.1"/>
</dbReference>
<evidence type="ECO:0000256" key="1">
    <source>
        <dbReference type="ARBA" id="ARBA00004167"/>
    </source>
</evidence>
<keyword evidence="5 10" id="KW-1133">Transmembrane helix</keyword>
<dbReference type="STRING" id="1641875.XM53_02610"/>
<evidence type="ECO:0000256" key="7">
    <source>
        <dbReference type="ARBA" id="ARBA00029829"/>
    </source>
</evidence>
<evidence type="ECO:0000256" key="5">
    <source>
        <dbReference type="ARBA" id="ARBA00022989"/>
    </source>
</evidence>
<name>A0A0T5P0H3_9RHOB</name>
<accession>A0A0T5P0H3</accession>
<protein>
    <recommendedName>
        <fullName evidence="8">Regulator of SigK</fullName>
    </recommendedName>
    <alternativeName>
        <fullName evidence="7">Sigma-K anti-sigma factor RskA</fullName>
    </alternativeName>
</protein>
<dbReference type="GO" id="GO:0006417">
    <property type="term" value="P:regulation of translation"/>
    <property type="evidence" value="ECO:0007669"/>
    <property type="project" value="TreeGrafter"/>
</dbReference>
<evidence type="ECO:0000256" key="6">
    <source>
        <dbReference type="ARBA" id="ARBA00023136"/>
    </source>
</evidence>
<dbReference type="EMBL" id="LAXJ01000002">
    <property type="protein sequence ID" value="KRS14614.1"/>
    <property type="molecule type" value="Genomic_DNA"/>
</dbReference>
<comment type="caution">
    <text evidence="12">The sequence shown here is derived from an EMBL/GenBank/DDBJ whole genome shotgun (WGS) entry which is preliminary data.</text>
</comment>
<dbReference type="Pfam" id="PF10099">
    <property type="entry name" value="RskA_C"/>
    <property type="match status" value="1"/>
</dbReference>
<evidence type="ECO:0000256" key="8">
    <source>
        <dbReference type="ARBA" id="ARBA00030803"/>
    </source>
</evidence>
<dbReference type="PANTHER" id="PTHR37461">
    <property type="entry name" value="ANTI-SIGMA-K FACTOR RSKA"/>
    <property type="match status" value="1"/>
</dbReference>
<reference evidence="12 13" key="1">
    <citation type="submission" date="2015-04" db="EMBL/GenBank/DDBJ databases">
        <title>The draft genome sequence of Roseovarius sp.R12b.</title>
        <authorList>
            <person name="Li G."/>
            <person name="Lai Q."/>
            <person name="Shao Z."/>
            <person name="Yan P."/>
        </authorList>
    </citation>
    <scope>NUCLEOTIDE SEQUENCE [LARGE SCALE GENOMIC DNA]</scope>
    <source>
        <strain evidence="12 13">R12B</strain>
    </source>
</reference>
<evidence type="ECO:0000256" key="10">
    <source>
        <dbReference type="SAM" id="Phobius"/>
    </source>
</evidence>
<dbReference type="GO" id="GO:0016989">
    <property type="term" value="F:sigma factor antagonist activity"/>
    <property type="evidence" value="ECO:0007669"/>
    <property type="project" value="TreeGrafter"/>
</dbReference>
<keyword evidence="3" id="KW-1003">Cell membrane</keyword>
<comment type="subcellular location">
    <subcellularLocation>
        <location evidence="2">Cell membrane</location>
    </subcellularLocation>
    <subcellularLocation>
        <location evidence="1">Membrane</location>
        <topology evidence="1">Single-pass membrane protein</topology>
    </subcellularLocation>
</comment>
<dbReference type="InterPro" id="IPR018764">
    <property type="entry name" value="RskA_C"/>
</dbReference>
<feature type="region of interest" description="Disordered" evidence="9">
    <location>
        <begin position="206"/>
        <end position="231"/>
    </location>
</feature>
<dbReference type="PATRIC" id="fig|1641875.4.peg.1620"/>
<evidence type="ECO:0000259" key="11">
    <source>
        <dbReference type="Pfam" id="PF10099"/>
    </source>
</evidence>
<dbReference type="Proteomes" id="UP000051295">
    <property type="component" value="Unassembled WGS sequence"/>
</dbReference>
<evidence type="ECO:0000256" key="4">
    <source>
        <dbReference type="ARBA" id="ARBA00022692"/>
    </source>
</evidence>
<dbReference type="PANTHER" id="PTHR37461:SF1">
    <property type="entry name" value="ANTI-SIGMA-K FACTOR RSKA"/>
    <property type="match status" value="1"/>
</dbReference>
<dbReference type="GO" id="GO:0005886">
    <property type="term" value="C:plasma membrane"/>
    <property type="evidence" value="ECO:0007669"/>
    <property type="project" value="UniProtKB-SubCell"/>
</dbReference>
<sequence>MSEVPEKDDDVVLAGEYALGLLSAAEAAAFEARLGAEPELRALYAQWAEDFAVLAEDIPEEAPPARVKAALDRRLFAGERPARRGLFERFGLAGLAAAALVAGLFFVVDVPGTGVQPPENPVYHADLRASGEEDIILAAGYDATTQEMYVERRGMQDRPGRDIEMWLIAGDNPPVSLGVLPENERLRLPMTQEQIAVLQGATLAISDEPEGGSPTGAPTGDILATGPLEDV</sequence>
<evidence type="ECO:0000256" key="3">
    <source>
        <dbReference type="ARBA" id="ARBA00022475"/>
    </source>
</evidence>
<evidence type="ECO:0000256" key="2">
    <source>
        <dbReference type="ARBA" id="ARBA00004236"/>
    </source>
</evidence>
<keyword evidence="4 10" id="KW-0812">Transmembrane</keyword>
<dbReference type="AlphaFoldDB" id="A0A0T5P0H3"/>
<feature type="transmembrane region" description="Helical" evidence="10">
    <location>
        <begin position="90"/>
        <end position="108"/>
    </location>
</feature>
<feature type="domain" description="Anti-sigma K factor RskA C-terminal" evidence="11">
    <location>
        <begin position="95"/>
        <end position="222"/>
    </location>
</feature>
<gene>
    <name evidence="12" type="ORF">XM53_02610</name>
</gene>
<keyword evidence="6 10" id="KW-0472">Membrane</keyword>
<proteinExistence type="predicted"/>
<evidence type="ECO:0000256" key="9">
    <source>
        <dbReference type="SAM" id="MobiDB-lite"/>
    </source>
</evidence>
<dbReference type="Gene3D" id="1.10.10.1320">
    <property type="entry name" value="Anti-sigma factor, zinc-finger domain"/>
    <property type="match status" value="1"/>
</dbReference>
<dbReference type="InterPro" id="IPR051474">
    <property type="entry name" value="Anti-sigma-K/W_factor"/>
</dbReference>
<evidence type="ECO:0000313" key="12">
    <source>
        <dbReference type="EMBL" id="KRS14614.1"/>
    </source>
</evidence>
<dbReference type="InterPro" id="IPR041916">
    <property type="entry name" value="Anti_sigma_zinc_sf"/>
</dbReference>
<keyword evidence="13" id="KW-1185">Reference proteome</keyword>
<organism evidence="12 13">
    <name type="scientific">Roseovarius atlanticus</name>
    <dbReference type="NCBI Taxonomy" id="1641875"/>
    <lineage>
        <taxon>Bacteria</taxon>
        <taxon>Pseudomonadati</taxon>
        <taxon>Pseudomonadota</taxon>
        <taxon>Alphaproteobacteria</taxon>
        <taxon>Rhodobacterales</taxon>
        <taxon>Roseobacteraceae</taxon>
        <taxon>Roseovarius</taxon>
    </lineage>
</organism>